<dbReference type="PANTHER" id="PTHR13767:SF2">
    <property type="entry name" value="PSEUDOURIDYLATE SYNTHASE TRUB1"/>
    <property type="match status" value="1"/>
</dbReference>
<name>A0A940DBW5_9PROT</name>
<comment type="caution">
    <text evidence="8">The sequence shown here is derived from an EMBL/GenBank/DDBJ whole genome shotgun (WGS) entry which is preliminary data.</text>
</comment>
<evidence type="ECO:0000259" key="7">
    <source>
        <dbReference type="Pfam" id="PF09157"/>
    </source>
</evidence>
<protein>
    <recommendedName>
        <fullName evidence="5">tRNA pseudouridine synthase B</fullName>
        <ecNumber evidence="5">5.4.99.25</ecNumber>
    </recommendedName>
    <alternativeName>
        <fullName evidence="5">tRNA pseudouridine(55) synthase</fullName>
        <shortName evidence="5">Psi55 synthase</shortName>
    </alternativeName>
    <alternativeName>
        <fullName evidence="5">tRNA pseudouridylate synthase</fullName>
    </alternativeName>
    <alternativeName>
        <fullName evidence="5">tRNA-uridine isomerase</fullName>
    </alternativeName>
</protein>
<reference evidence="8" key="1">
    <citation type="submission" date="2020-10" db="EMBL/GenBank/DDBJ databases">
        <authorList>
            <person name="Gilroy R."/>
        </authorList>
    </citation>
    <scope>NUCLEOTIDE SEQUENCE</scope>
    <source>
        <strain evidence="8">B1-16210</strain>
    </source>
</reference>
<dbReference type="GO" id="GO:0031119">
    <property type="term" value="P:tRNA pseudouridine synthesis"/>
    <property type="evidence" value="ECO:0007669"/>
    <property type="project" value="UniProtKB-UniRule"/>
</dbReference>
<evidence type="ECO:0000256" key="1">
    <source>
        <dbReference type="ARBA" id="ARBA00000385"/>
    </source>
</evidence>
<dbReference type="HAMAP" id="MF_01080">
    <property type="entry name" value="TruB_bact"/>
    <property type="match status" value="1"/>
</dbReference>
<dbReference type="Pfam" id="PF01509">
    <property type="entry name" value="TruB_N"/>
    <property type="match status" value="1"/>
</dbReference>
<dbReference type="GO" id="GO:0160148">
    <property type="term" value="F:tRNA pseudouridine(55) synthase activity"/>
    <property type="evidence" value="ECO:0007669"/>
    <property type="project" value="UniProtKB-EC"/>
</dbReference>
<dbReference type="GO" id="GO:0003723">
    <property type="term" value="F:RNA binding"/>
    <property type="evidence" value="ECO:0007669"/>
    <property type="project" value="InterPro"/>
</dbReference>
<dbReference type="NCBIfam" id="TIGR00431">
    <property type="entry name" value="TruB"/>
    <property type="match status" value="1"/>
</dbReference>
<dbReference type="Pfam" id="PF09157">
    <property type="entry name" value="TruB-C_2"/>
    <property type="match status" value="1"/>
</dbReference>
<evidence type="ECO:0000313" key="8">
    <source>
        <dbReference type="EMBL" id="MBO8406840.1"/>
    </source>
</evidence>
<dbReference type="PANTHER" id="PTHR13767">
    <property type="entry name" value="TRNA-PSEUDOURIDINE SYNTHASE"/>
    <property type="match status" value="1"/>
</dbReference>
<dbReference type="Proteomes" id="UP000721442">
    <property type="component" value="Unassembled WGS sequence"/>
</dbReference>
<feature type="active site" description="Nucleophile" evidence="5">
    <location>
        <position position="39"/>
    </location>
</feature>
<organism evidence="8 9">
    <name type="scientific">Candidatus Enterousia excrementavium</name>
    <dbReference type="NCBI Taxonomy" id="2840789"/>
    <lineage>
        <taxon>Bacteria</taxon>
        <taxon>Pseudomonadati</taxon>
        <taxon>Pseudomonadota</taxon>
        <taxon>Alphaproteobacteria</taxon>
        <taxon>Candidatus Enterousia</taxon>
    </lineage>
</organism>
<dbReference type="InterPro" id="IPR014780">
    <property type="entry name" value="tRNA_psdUridine_synth_TruB"/>
</dbReference>
<comment type="similarity">
    <text evidence="2 5">Belongs to the pseudouridine synthase TruB family. Type 1 subfamily.</text>
</comment>
<dbReference type="InterPro" id="IPR015240">
    <property type="entry name" value="tRNA_sdUridine_synth_fam1_C"/>
</dbReference>
<evidence type="ECO:0000259" key="6">
    <source>
        <dbReference type="Pfam" id="PF01509"/>
    </source>
</evidence>
<dbReference type="Gene3D" id="3.30.2350.10">
    <property type="entry name" value="Pseudouridine synthase"/>
    <property type="match status" value="1"/>
</dbReference>
<evidence type="ECO:0000256" key="4">
    <source>
        <dbReference type="ARBA" id="ARBA00023235"/>
    </source>
</evidence>
<comment type="catalytic activity">
    <reaction evidence="1 5">
        <text>uridine(55) in tRNA = pseudouridine(55) in tRNA</text>
        <dbReference type="Rhea" id="RHEA:42532"/>
        <dbReference type="Rhea" id="RHEA-COMP:10101"/>
        <dbReference type="Rhea" id="RHEA-COMP:10102"/>
        <dbReference type="ChEBI" id="CHEBI:65314"/>
        <dbReference type="ChEBI" id="CHEBI:65315"/>
        <dbReference type="EC" id="5.4.99.25"/>
    </reaction>
</comment>
<keyword evidence="3 5" id="KW-0819">tRNA processing</keyword>
<dbReference type="GO" id="GO:1990481">
    <property type="term" value="P:mRNA pseudouridine synthesis"/>
    <property type="evidence" value="ECO:0007669"/>
    <property type="project" value="TreeGrafter"/>
</dbReference>
<reference evidence="8" key="2">
    <citation type="journal article" date="2021" name="PeerJ">
        <title>Extensive microbial diversity within the chicken gut microbiome revealed by metagenomics and culture.</title>
        <authorList>
            <person name="Gilroy R."/>
            <person name="Ravi A."/>
            <person name="Getino M."/>
            <person name="Pursley I."/>
            <person name="Horton D.L."/>
            <person name="Alikhan N.F."/>
            <person name="Baker D."/>
            <person name="Gharbi K."/>
            <person name="Hall N."/>
            <person name="Watson M."/>
            <person name="Adriaenssens E.M."/>
            <person name="Foster-Nyarko E."/>
            <person name="Jarju S."/>
            <person name="Secka A."/>
            <person name="Antonio M."/>
            <person name="Oren A."/>
            <person name="Chaudhuri R.R."/>
            <person name="La Ragione R."/>
            <person name="Hildebrand F."/>
            <person name="Pallen M.J."/>
        </authorList>
    </citation>
    <scope>NUCLEOTIDE SEQUENCE</scope>
    <source>
        <strain evidence="8">B1-16210</strain>
    </source>
</reference>
<accession>A0A940DBW5</accession>
<evidence type="ECO:0000256" key="3">
    <source>
        <dbReference type="ARBA" id="ARBA00022694"/>
    </source>
</evidence>
<sequence length="290" mass="31723">MISGWVILDKPSGMFSRRATGRVARMFGVRTFGHIGTLDEMASGVLPIALGAATKMIPFVEEMRTKEKEYLFSLKFGFETDSLDALGREIRRTDIIPSRDDVLGVLPKLVGDIMQTPPAFSAVHIDGRRAYDVARRGGAVTLPPRPVHIDTLELMGIDGDTWTFRVRVSRGTYVRAIARDIAYACGTLATVTMIRRTESIGFTIKDAVKLDFLENLFNNSGDLGNYLNPIDFGLGDIPVQNLDGKSAELYRNGGFIVTGGADGLRRVYADSAFVGIGCVTDGVLRPKRTI</sequence>
<evidence type="ECO:0000256" key="5">
    <source>
        <dbReference type="HAMAP-Rule" id="MF_01080"/>
    </source>
</evidence>
<evidence type="ECO:0000256" key="2">
    <source>
        <dbReference type="ARBA" id="ARBA00005642"/>
    </source>
</evidence>
<dbReference type="SUPFAM" id="SSF55120">
    <property type="entry name" value="Pseudouridine synthase"/>
    <property type="match status" value="1"/>
</dbReference>
<dbReference type="EC" id="5.4.99.25" evidence="5"/>
<dbReference type="InterPro" id="IPR020103">
    <property type="entry name" value="PsdUridine_synth_cat_dom_sf"/>
</dbReference>
<dbReference type="EMBL" id="JADINE010000002">
    <property type="protein sequence ID" value="MBO8406840.1"/>
    <property type="molecule type" value="Genomic_DNA"/>
</dbReference>
<feature type="domain" description="Pseudouridine synthase II N-terminal" evidence="6">
    <location>
        <begin position="25"/>
        <end position="174"/>
    </location>
</feature>
<gene>
    <name evidence="5 8" type="primary">truB</name>
    <name evidence="8" type="ORF">IAC77_00040</name>
</gene>
<feature type="domain" description="tRNA pseudouridine synthase II TruB subfamily 1 C-terminal" evidence="7">
    <location>
        <begin position="239"/>
        <end position="289"/>
    </location>
</feature>
<dbReference type="InterPro" id="IPR002501">
    <property type="entry name" value="PsdUridine_synth_N"/>
</dbReference>
<keyword evidence="4 5" id="KW-0413">Isomerase</keyword>
<dbReference type="AlphaFoldDB" id="A0A940DBW5"/>
<evidence type="ECO:0000313" key="9">
    <source>
        <dbReference type="Proteomes" id="UP000721442"/>
    </source>
</evidence>
<dbReference type="CDD" id="cd02573">
    <property type="entry name" value="PseudoU_synth_EcTruB"/>
    <property type="match status" value="1"/>
</dbReference>
<proteinExistence type="inferred from homology"/>
<comment type="function">
    <text evidence="5">Responsible for synthesis of pseudouridine from uracil-55 in the psi GC loop of transfer RNAs.</text>
</comment>